<evidence type="ECO:0000313" key="3">
    <source>
        <dbReference type="Proteomes" id="UP000545606"/>
    </source>
</evidence>
<accession>A0A838YF43</accession>
<protein>
    <submittedName>
        <fullName evidence="2">Uncharacterized protein</fullName>
    </submittedName>
</protein>
<dbReference type="RefSeq" id="WP_181836302.1">
    <property type="nucleotide sequence ID" value="NZ_JACERN010000033.1"/>
</dbReference>
<evidence type="ECO:0000313" key="2">
    <source>
        <dbReference type="EMBL" id="MBA4709231.1"/>
    </source>
</evidence>
<organism evidence="2 3">
    <name type="scientific">Aquitalea aquatica</name>
    <dbReference type="NCBI Taxonomy" id="3044273"/>
    <lineage>
        <taxon>Bacteria</taxon>
        <taxon>Pseudomonadati</taxon>
        <taxon>Pseudomonadota</taxon>
        <taxon>Betaproteobacteria</taxon>
        <taxon>Neisseriales</taxon>
        <taxon>Chromobacteriaceae</taxon>
        <taxon>Aquitalea</taxon>
    </lineage>
</organism>
<dbReference type="AlphaFoldDB" id="A0A838YF43"/>
<evidence type="ECO:0000256" key="1">
    <source>
        <dbReference type="SAM" id="Coils"/>
    </source>
</evidence>
<keyword evidence="3" id="KW-1185">Reference proteome</keyword>
<feature type="coiled-coil region" evidence="1">
    <location>
        <begin position="77"/>
        <end position="104"/>
    </location>
</feature>
<sequence length="137" mass="15622">MAKHLKQIDIDAIVDIIRGWPNEKIFWEEICEACVKVIGKTPTRQTLNAHAAIKDAYSAKKSGLKVSPPRTAMPSSLSVAAQRIARLQTENDELKMKNDALLEQFVKWQYNAYKHGLKEHQLNADLPRIDRERTENA</sequence>
<keyword evidence="1" id="KW-0175">Coiled coil</keyword>
<proteinExistence type="predicted"/>
<dbReference type="Proteomes" id="UP000545606">
    <property type="component" value="Unassembled WGS sequence"/>
</dbReference>
<name>A0A838YF43_9NEIS</name>
<dbReference type="EMBL" id="JACERN010000033">
    <property type="protein sequence ID" value="MBA4709231.1"/>
    <property type="molecule type" value="Genomic_DNA"/>
</dbReference>
<gene>
    <name evidence="2" type="ORF">H2Z84_12690</name>
</gene>
<comment type="caution">
    <text evidence="2">The sequence shown here is derived from an EMBL/GenBank/DDBJ whole genome shotgun (WGS) entry which is preliminary data.</text>
</comment>
<reference evidence="2 3" key="1">
    <citation type="submission" date="2020-07" db="EMBL/GenBank/DDBJ databases">
        <title>Draft genome sequence of violacein-producing bacteria and related species.</title>
        <authorList>
            <person name="Wilson H.S."/>
            <person name="De Leon M.E."/>
        </authorList>
    </citation>
    <scope>NUCLEOTIDE SEQUENCE [LARGE SCALE GENOMIC DNA]</scope>
    <source>
        <strain evidence="2 3">HSC-21Su07</strain>
    </source>
</reference>